<accession>A0ACB9BK24</accession>
<reference evidence="1 2" key="2">
    <citation type="journal article" date="2022" name="Mol. Ecol. Resour.">
        <title>The genomes of chicory, endive, great burdock and yacon provide insights into Asteraceae paleo-polyploidization history and plant inulin production.</title>
        <authorList>
            <person name="Fan W."/>
            <person name="Wang S."/>
            <person name="Wang H."/>
            <person name="Wang A."/>
            <person name="Jiang F."/>
            <person name="Liu H."/>
            <person name="Zhao H."/>
            <person name="Xu D."/>
            <person name="Zhang Y."/>
        </authorList>
    </citation>
    <scope>NUCLEOTIDE SEQUENCE [LARGE SCALE GENOMIC DNA]</scope>
    <source>
        <strain evidence="2">cv. Punajuju</strain>
        <tissue evidence="1">Leaves</tissue>
    </source>
</reference>
<reference evidence="2" key="1">
    <citation type="journal article" date="2022" name="Mol. Ecol. Resour.">
        <title>The genomes of chicory, endive, great burdock and yacon provide insights into Asteraceae palaeo-polyploidization history and plant inulin production.</title>
        <authorList>
            <person name="Fan W."/>
            <person name="Wang S."/>
            <person name="Wang H."/>
            <person name="Wang A."/>
            <person name="Jiang F."/>
            <person name="Liu H."/>
            <person name="Zhao H."/>
            <person name="Xu D."/>
            <person name="Zhang Y."/>
        </authorList>
    </citation>
    <scope>NUCLEOTIDE SEQUENCE [LARGE SCALE GENOMIC DNA]</scope>
    <source>
        <strain evidence="2">cv. Punajuju</strain>
    </source>
</reference>
<protein>
    <submittedName>
        <fullName evidence="1">Uncharacterized protein</fullName>
    </submittedName>
</protein>
<evidence type="ECO:0000313" key="2">
    <source>
        <dbReference type="Proteomes" id="UP001055811"/>
    </source>
</evidence>
<proteinExistence type="predicted"/>
<comment type="caution">
    <text evidence="1">The sequence shown here is derived from an EMBL/GenBank/DDBJ whole genome shotgun (WGS) entry which is preliminary data.</text>
</comment>
<gene>
    <name evidence="1" type="ORF">L2E82_33397</name>
</gene>
<sequence length="72" mass="8102">MFLFRIIEKKPITLIENNNYIIPFCQFSIAYGKSTVGQWDLPMDLESLFNSGLNSVGSQQPAAKPLCCLFIS</sequence>
<dbReference type="EMBL" id="CM042014">
    <property type="protein sequence ID" value="KAI3722361.1"/>
    <property type="molecule type" value="Genomic_DNA"/>
</dbReference>
<keyword evidence="2" id="KW-1185">Reference proteome</keyword>
<dbReference type="Proteomes" id="UP001055811">
    <property type="component" value="Linkage Group LG06"/>
</dbReference>
<name>A0ACB9BK24_CICIN</name>
<organism evidence="1 2">
    <name type="scientific">Cichorium intybus</name>
    <name type="common">Chicory</name>
    <dbReference type="NCBI Taxonomy" id="13427"/>
    <lineage>
        <taxon>Eukaryota</taxon>
        <taxon>Viridiplantae</taxon>
        <taxon>Streptophyta</taxon>
        <taxon>Embryophyta</taxon>
        <taxon>Tracheophyta</taxon>
        <taxon>Spermatophyta</taxon>
        <taxon>Magnoliopsida</taxon>
        <taxon>eudicotyledons</taxon>
        <taxon>Gunneridae</taxon>
        <taxon>Pentapetalae</taxon>
        <taxon>asterids</taxon>
        <taxon>campanulids</taxon>
        <taxon>Asterales</taxon>
        <taxon>Asteraceae</taxon>
        <taxon>Cichorioideae</taxon>
        <taxon>Cichorieae</taxon>
        <taxon>Cichoriinae</taxon>
        <taxon>Cichorium</taxon>
    </lineage>
</organism>
<evidence type="ECO:0000313" key="1">
    <source>
        <dbReference type="EMBL" id="KAI3722361.1"/>
    </source>
</evidence>